<reference evidence="2" key="1">
    <citation type="submission" date="2018-05" db="EMBL/GenBank/DDBJ databases">
        <authorList>
            <person name="Lanie J.A."/>
            <person name="Ng W.-L."/>
            <person name="Kazmierczak K.M."/>
            <person name="Andrzejewski T.M."/>
            <person name="Davidsen T.M."/>
            <person name="Wayne K.J."/>
            <person name="Tettelin H."/>
            <person name="Glass J.I."/>
            <person name="Rusch D."/>
            <person name="Podicherti R."/>
            <person name="Tsui H.-C.T."/>
            <person name="Winkler M.E."/>
        </authorList>
    </citation>
    <scope>NUCLEOTIDE SEQUENCE</scope>
</reference>
<organism evidence="2">
    <name type="scientific">marine metagenome</name>
    <dbReference type="NCBI Taxonomy" id="408172"/>
    <lineage>
        <taxon>unclassified sequences</taxon>
        <taxon>metagenomes</taxon>
        <taxon>ecological metagenomes</taxon>
    </lineage>
</organism>
<dbReference type="SUPFAM" id="SSF52374">
    <property type="entry name" value="Nucleotidylyl transferase"/>
    <property type="match status" value="1"/>
</dbReference>
<dbReference type="EMBL" id="UINC01039062">
    <property type="protein sequence ID" value="SVB36987.1"/>
    <property type="molecule type" value="Genomic_DNA"/>
</dbReference>
<gene>
    <name evidence="2" type="ORF">METZ01_LOCUS189841</name>
</gene>
<dbReference type="InterPro" id="IPR014729">
    <property type="entry name" value="Rossmann-like_a/b/a_fold"/>
</dbReference>
<dbReference type="GO" id="GO:0003824">
    <property type="term" value="F:catalytic activity"/>
    <property type="evidence" value="ECO:0007669"/>
    <property type="project" value="InterPro"/>
</dbReference>
<feature type="non-terminal residue" evidence="2">
    <location>
        <position position="347"/>
    </location>
</feature>
<dbReference type="AlphaFoldDB" id="A0A382DH75"/>
<proteinExistence type="predicted"/>
<sequence length="347" mass="39522">MDLSELLEDSNKDLVIIYPGRFHPFHIGHGKVYQYLKINYPNAQVFISTTDKTDGDRSPFTFEEKKKMMMLAGVDSGAIRYSKSPYQSIEIIEQFDPDNDVVVFAVSEKDMEEEPRFDFSKGISFKKNGEPAYLQQWRGLDSSETFSKHGYLATTPTYGFKVRGVEINSASQIRNMIATSDDTELNQILQDLYNITDVPQDIIEIFKRKIGNKETMNENWSECSLSEFLIEIEHEEKKMKKGILKTITEGKVLDVVLKPITEGKKDLHEVVLDVDYSRNPDALVKAINTMGKRLNLTLMNAPSGVEDLKTKGEARLQGGVKDITAFVEYLYKNGIMPTYNIIKEDNP</sequence>
<protein>
    <recommendedName>
        <fullName evidence="1">Cytidyltransferase-like domain-containing protein</fullName>
    </recommendedName>
</protein>
<accession>A0A382DH75</accession>
<dbReference type="InterPro" id="IPR004821">
    <property type="entry name" value="Cyt_trans-like"/>
</dbReference>
<name>A0A382DH75_9ZZZZ</name>
<feature type="domain" description="Cytidyltransferase-like" evidence="1">
    <location>
        <begin position="17"/>
        <end position="106"/>
    </location>
</feature>
<evidence type="ECO:0000259" key="1">
    <source>
        <dbReference type="Pfam" id="PF01467"/>
    </source>
</evidence>
<dbReference type="Gene3D" id="3.40.50.620">
    <property type="entry name" value="HUPs"/>
    <property type="match status" value="1"/>
</dbReference>
<evidence type="ECO:0000313" key="2">
    <source>
        <dbReference type="EMBL" id="SVB36987.1"/>
    </source>
</evidence>
<dbReference type="Pfam" id="PF01467">
    <property type="entry name" value="CTP_transf_like"/>
    <property type="match status" value="1"/>
</dbReference>